<dbReference type="AlphaFoldDB" id="A0A0F9AJ79"/>
<name>A0A0F9AJ79_9ZZZZ</name>
<evidence type="ECO:0000313" key="1">
    <source>
        <dbReference type="EMBL" id="KKK72226.1"/>
    </source>
</evidence>
<protein>
    <submittedName>
        <fullName evidence="1">Uncharacterized protein</fullName>
    </submittedName>
</protein>
<sequence length="36" mass="3923">MDQMNQLELGEFIGGGNARMESLDTRIAEQGKGVRA</sequence>
<organism evidence="1">
    <name type="scientific">marine sediment metagenome</name>
    <dbReference type="NCBI Taxonomy" id="412755"/>
    <lineage>
        <taxon>unclassified sequences</taxon>
        <taxon>metagenomes</taxon>
        <taxon>ecological metagenomes</taxon>
    </lineage>
</organism>
<dbReference type="EMBL" id="LAZR01057354">
    <property type="protein sequence ID" value="KKK72226.1"/>
    <property type="molecule type" value="Genomic_DNA"/>
</dbReference>
<accession>A0A0F9AJ79</accession>
<feature type="non-terminal residue" evidence="1">
    <location>
        <position position="36"/>
    </location>
</feature>
<gene>
    <name evidence="1" type="ORF">LCGC14_2906000</name>
</gene>
<comment type="caution">
    <text evidence="1">The sequence shown here is derived from an EMBL/GenBank/DDBJ whole genome shotgun (WGS) entry which is preliminary data.</text>
</comment>
<proteinExistence type="predicted"/>
<reference evidence="1" key="1">
    <citation type="journal article" date="2015" name="Nature">
        <title>Complex archaea that bridge the gap between prokaryotes and eukaryotes.</title>
        <authorList>
            <person name="Spang A."/>
            <person name="Saw J.H."/>
            <person name="Jorgensen S.L."/>
            <person name="Zaremba-Niedzwiedzka K."/>
            <person name="Martijn J."/>
            <person name="Lind A.E."/>
            <person name="van Eijk R."/>
            <person name="Schleper C."/>
            <person name="Guy L."/>
            <person name="Ettema T.J."/>
        </authorList>
    </citation>
    <scope>NUCLEOTIDE SEQUENCE</scope>
</reference>